<evidence type="ECO:0000313" key="2">
    <source>
        <dbReference type="EMBL" id="GAE27798.1"/>
    </source>
</evidence>
<dbReference type="Gene3D" id="3.40.630.30">
    <property type="match status" value="1"/>
</dbReference>
<evidence type="ECO:0000259" key="1">
    <source>
        <dbReference type="PROSITE" id="PS51186"/>
    </source>
</evidence>
<dbReference type="InterPro" id="IPR016181">
    <property type="entry name" value="Acyl_CoA_acyltransferase"/>
</dbReference>
<accession>W4Q7X0</accession>
<reference evidence="2" key="1">
    <citation type="journal article" date="2014" name="Genome Announc.">
        <title>Draft Genome Sequences of Three Alkaliphilic Bacillus Strains, Bacillus wakoensis JCM 9140T, Bacillus akibai JCM 9157T, and Bacillus hemicellulosilyticus JCM 9152T.</title>
        <authorList>
            <person name="Yuki M."/>
            <person name="Oshima K."/>
            <person name="Suda W."/>
            <person name="Oshida Y."/>
            <person name="Kitamura K."/>
            <person name="Iida T."/>
            <person name="Hattori M."/>
            <person name="Ohkuma M."/>
        </authorList>
    </citation>
    <scope>NUCLEOTIDE SEQUENCE [LARGE SCALE GENOMIC DNA]</scope>
    <source>
        <strain evidence="2">JCM 9140</strain>
    </source>
</reference>
<gene>
    <name evidence="2" type="ORF">JCM9140_3958</name>
</gene>
<evidence type="ECO:0000313" key="3">
    <source>
        <dbReference type="Proteomes" id="UP000018890"/>
    </source>
</evidence>
<protein>
    <submittedName>
        <fullName evidence="2">Acetyltransferase</fullName>
    </submittedName>
</protein>
<sequence>MTIIYKTTLPKKESFFQLYSTTGWNSNGIYTEDVLHKAIKNSWYFISCYNHEDLIGFGRVISDGVYQTFICDMIVHPDYQNRGIGSKILTLLTEKCQESGINWIQLSCAKGKVDFYKKFDFQERPVDGPGMYKFM</sequence>
<proteinExistence type="predicted"/>
<organism evidence="2 3">
    <name type="scientific">Halalkalibacter wakoensis JCM 9140</name>
    <dbReference type="NCBI Taxonomy" id="1236970"/>
    <lineage>
        <taxon>Bacteria</taxon>
        <taxon>Bacillati</taxon>
        <taxon>Bacillota</taxon>
        <taxon>Bacilli</taxon>
        <taxon>Bacillales</taxon>
        <taxon>Bacillaceae</taxon>
        <taxon>Halalkalibacter</taxon>
    </lineage>
</organism>
<dbReference type="AlphaFoldDB" id="W4Q7X0"/>
<dbReference type="PANTHER" id="PTHR43233:SF1">
    <property type="entry name" value="FAMILY N-ACETYLTRANSFERASE, PUTATIVE (AFU_ORTHOLOGUE AFUA_6G03350)-RELATED"/>
    <property type="match status" value="1"/>
</dbReference>
<dbReference type="InterPro" id="IPR053144">
    <property type="entry name" value="Acetyltransferase_Butenolide"/>
</dbReference>
<dbReference type="RefSeq" id="WP_034749573.1">
    <property type="nucleotide sequence ID" value="NZ_BAUT01000065.1"/>
</dbReference>
<dbReference type="Pfam" id="PF13508">
    <property type="entry name" value="Acetyltransf_7"/>
    <property type="match status" value="1"/>
</dbReference>
<name>W4Q7X0_9BACI</name>
<dbReference type="STRING" id="1236970.JCM9140_3958"/>
<dbReference type="PANTHER" id="PTHR43233">
    <property type="entry name" value="FAMILY N-ACETYLTRANSFERASE, PUTATIVE (AFU_ORTHOLOGUE AFUA_6G03350)-RELATED"/>
    <property type="match status" value="1"/>
</dbReference>
<dbReference type="EMBL" id="BAUT01000065">
    <property type="protein sequence ID" value="GAE27798.1"/>
    <property type="molecule type" value="Genomic_DNA"/>
</dbReference>
<keyword evidence="3" id="KW-1185">Reference proteome</keyword>
<dbReference type="SUPFAM" id="SSF55729">
    <property type="entry name" value="Acyl-CoA N-acyltransferases (Nat)"/>
    <property type="match status" value="1"/>
</dbReference>
<comment type="caution">
    <text evidence="2">The sequence shown here is derived from an EMBL/GenBank/DDBJ whole genome shotgun (WGS) entry which is preliminary data.</text>
</comment>
<dbReference type="OrthoDB" id="9775804at2"/>
<dbReference type="CDD" id="cd04301">
    <property type="entry name" value="NAT_SF"/>
    <property type="match status" value="1"/>
</dbReference>
<dbReference type="GO" id="GO:0016747">
    <property type="term" value="F:acyltransferase activity, transferring groups other than amino-acyl groups"/>
    <property type="evidence" value="ECO:0007669"/>
    <property type="project" value="InterPro"/>
</dbReference>
<dbReference type="InterPro" id="IPR000182">
    <property type="entry name" value="GNAT_dom"/>
</dbReference>
<keyword evidence="2" id="KW-0808">Transferase</keyword>
<dbReference type="Proteomes" id="UP000018890">
    <property type="component" value="Unassembled WGS sequence"/>
</dbReference>
<feature type="domain" description="N-acetyltransferase" evidence="1">
    <location>
        <begin position="2"/>
        <end position="135"/>
    </location>
</feature>
<dbReference type="PROSITE" id="PS51186">
    <property type="entry name" value="GNAT"/>
    <property type="match status" value="1"/>
</dbReference>